<keyword evidence="5 6" id="KW-0269">Exonuclease</keyword>
<evidence type="ECO:0000256" key="6">
    <source>
        <dbReference type="HAMAP-Rule" id="MF_01899"/>
    </source>
</evidence>
<comment type="subcellular location">
    <subcellularLocation>
        <location evidence="6">Cytoplasm</location>
    </subcellularLocation>
</comment>
<dbReference type="GO" id="GO:0000166">
    <property type="term" value="F:nucleotide binding"/>
    <property type="evidence" value="ECO:0007669"/>
    <property type="project" value="InterPro"/>
</dbReference>
<dbReference type="Pfam" id="PF01612">
    <property type="entry name" value="DNA_pol_A_exo1"/>
    <property type="match status" value="1"/>
</dbReference>
<dbReference type="SUPFAM" id="SSF53098">
    <property type="entry name" value="Ribonuclease H-like"/>
    <property type="match status" value="1"/>
</dbReference>
<feature type="compositionally biased region" description="Basic residues" evidence="7">
    <location>
        <begin position="393"/>
        <end position="403"/>
    </location>
</feature>
<keyword evidence="10" id="KW-1185">Reference proteome</keyword>
<dbReference type="EC" id="3.1.13.5" evidence="6"/>
<dbReference type="GO" id="GO:0003676">
    <property type="term" value="F:nucleic acid binding"/>
    <property type="evidence" value="ECO:0007669"/>
    <property type="project" value="InterPro"/>
</dbReference>
<dbReference type="OrthoDB" id="9800549at2"/>
<accession>A0A1I5FTX8</accession>
<keyword evidence="2 6" id="KW-0819">tRNA processing</keyword>
<evidence type="ECO:0000256" key="1">
    <source>
        <dbReference type="ARBA" id="ARBA00022490"/>
    </source>
</evidence>
<evidence type="ECO:0000313" key="9">
    <source>
        <dbReference type="EMBL" id="SFO27258.1"/>
    </source>
</evidence>
<dbReference type="GO" id="GO:0033890">
    <property type="term" value="F:ribonuclease D activity"/>
    <property type="evidence" value="ECO:0007669"/>
    <property type="project" value="UniProtKB-UniRule"/>
</dbReference>
<dbReference type="STRING" id="655353.SAMN04488056_104209"/>
<reference evidence="9 10" key="1">
    <citation type="submission" date="2016-10" db="EMBL/GenBank/DDBJ databases">
        <authorList>
            <person name="de Groot N.N."/>
        </authorList>
    </citation>
    <scope>NUCLEOTIDE SEQUENCE [LARGE SCALE GENOMIC DNA]</scope>
    <source>
        <strain evidence="9 10">CGMCC 1.9157</strain>
    </source>
</reference>
<feature type="region of interest" description="Disordered" evidence="7">
    <location>
        <begin position="379"/>
        <end position="410"/>
    </location>
</feature>
<evidence type="ECO:0000256" key="3">
    <source>
        <dbReference type="ARBA" id="ARBA00022722"/>
    </source>
</evidence>
<dbReference type="InterPro" id="IPR051086">
    <property type="entry name" value="RNase_D-like"/>
</dbReference>
<dbReference type="RefSeq" id="WP_090071712.1">
    <property type="nucleotide sequence ID" value="NZ_FOVR01000004.1"/>
</dbReference>
<dbReference type="SMART" id="SM00341">
    <property type="entry name" value="HRDC"/>
    <property type="match status" value="1"/>
</dbReference>
<dbReference type="NCBIfam" id="TIGR01388">
    <property type="entry name" value="rnd"/>
    <property type="match status" value="1"/>
</dbReference>
<comment type="catalytic activity">
    <reaction evidence="6">
        <text>Exonucleolytic cleavage that removes extra residues from the 3'-terminus of tRNA to produce 5'-mononucleotides.</text>
        <dbReference type="EC" id="3.1.13.5"/>
    </reaction>
</comment>
<dbReference type="EMBL" id="FOVR01000004">
    <property type="protein sequence ID" value="SFO27258.1"/>
    <property type="molecule type" value="Genomic_DNA"/>
</dbReference>
<dbReference type="PANTHER" id="PTHR47649">
    <property type="entry name" value="RIBONUCLEASE D"/>
    <property type="match status" value="1"/>
</dbReference>
<keyword evidence="3 6" id="KW-0540">Nuclease</keyword>
<dbReference type="Proteomes" id="UP000199236">
    <property type="component" value="Unassembled WGS sequence"/>
</dbReference>
<dbReference type="GO" id="GO:0008408">
    <property type="term" value="F:3'-5' exonuclease activity"/>
    <property type="evidence" value="ECO:0007669"/>
    <property type="project" value="InterPro"/>
</dbReference>
<dbReference type="InterPro" id="IPR044876">
    <property type="entry name" value="HRDC_dom_sf"/>
</dbReference>
<evidence type="ECO:0000256" key="4">
    <source>
        <dbReference type="ARBA" id="ARBA00022801"/>
    </source>
</evidence>
<dbReference type="HAMAP" id="MF_01899">
    <property type="entry name" value="RNase_D"/>
    <property type="match status" value="1"/>
</dbReference>
<dbReference type="InterPro" id="IPR010997">
    <property type="entry name" value="HRDC-like_sf"/>
</dbReference>
<evidence type="ECO:0000259" key="8">
    <source>
        <dbReference type="PROSITE" id="PS50967"/>
    </source>
</evidence>
<sequence length="410" mass="46191">MKTITTTAELADACKKCAEHPYVTVDTEFLRETTYWPKLCLIQMASPDDAFLIDPLAEGLDLAPFFELMADENVTKVFHAGRQDIEIIYHMGNLIPSPMFDSQVAAMVCGFGDSISYDQLVQRLTGTRLDKSHRYTDWSRRPLTEKQLTYALADVTHLRDVYHALHANLDEQNRSEWVQEEMKILTSPDTYYTAPVNAWKRMKLRIRKPREFAALKMLAAWRESEAQSRDVPRNRILKDEAIFELAIHQPKTPEALTALRSISKGYERSKAGQDLLQLMHEVADIPATELPDVPKGKNQPEGSGAAVDLMKVLLKLVSERHGVAAKVIATVDDLEKIACDDDADVAALKGWRKELFGQYALRIKRGEMALRLEGKRVGTIECDPPELPAQSKNGKRSGKSRKAKQPETSS</sequence>
<dbReference type="SUPFAM" id="SSF47819">
    <property type="entry name" value="HRDC-like"/>
    <property type="match status" value="2"/>
</dbReference>
<comment type="function">
    <text evidence="6">Exonuclease involved in the 3' processing of various precursor tRNAs. Initiates hydrolysis at the 3'-terminus of an RNA molecule and releases 5'-mononucleotides.</text>
</comment>
<dbReference type="InterPro" id="IPR006292">
    <property type="entry name" value="RNase_D"/>
</dbReference>
<dbReference type="InterPro" id="IPR002562">
    <property type="entry name" value="3'-5'_exonuclease_dom"/>
</dbReference>
<comment type="similarity">
    <text evidence="6">Belongs to the RNase D family.</text>
</comment>
<gene>
    <name evidence="6" type="primary">rnd</name>
    <name evidence="9" type="ORF">SAMN04488056_104209</name>
</gene>
<dbReference type="GO" id="GO:0005737">
    <property type="term" value="C:cytoplasm"/>
    <property type="evidence" value="ECO:0007669"/>
    <property type="project" value="UniProtKB-SubCell"/>
</dbReference>
<organism evidence="9 10">
    <name type="scientific">Cohaesibacter marisflavi</name>
    <dbReference type="NCBI Taxonomy" id="655353"/>
    <lineage>
        <taxon>Bacteria</taxon>
        <taxon>Pseudomonadati</taxon>
        <taxon>Pseudomonadota</taxon>
        <taxon>Alphaproteobacteria</taxon>
        <taxon>Hyphomicrobiales</taxon>
        <taxon>Cohaesibacteraceae</taxon>
    </lineage>
</organism>
<dbReference type="Gene3D" id="1.10.150.80">
    <property type="entry name" value="HRDC domain"/>
    <property type="match status" value="1"/>
</dbReference>
<dbReference type="AlphaFoldDB" id="A0A1I5FTX8"/>
<dbReference type="InterPro" id="IPR036397">
    <property type="entry name" value="RNaseH_sf"/>
</dbReference>
<evidence type="ECO:0000313" key="10">
    <source>
        <dbReference type="Proteomes" id="UP000199236"/>
    </source>
</evidence>
<feature type="domain" description="HRDC" evidence="8">
    <location>
        <begin position="208"/>
        <end position="289"/>
    </location>
</feature>
<dbReference type="PROSITE" id="PS50967">
    <property type="entry name" value="HRDC"/>
    <property type="match status" value="1"/>
</dbReference>
<evidence type="ECO:0000256" key="2">
    <source>
        <dbReference type="ARBA" id="ARBA00022694"/>
    </source>
</evidence>
<dbReference type="GO" id="GO:0042780">
    <property type="term" value="P:tRNA 3'-end processing"/>
    <property type="evidence" value="ECO:0007669"/>
    <property type="project" value="UniProtKB-UniRule"/>
</dbReference>
<evidence type="ECO:0000256" key="7">
    <source>
        <dbReference type="SAM" id="MobiDB-lite"/>
    </source>
</evidence>
<keyword evidence="4 6" id="KW-0378">Hydrolase</keyword>
<evidence type="ECO:0000256" key="5">
    <source>
        <dbReference type="ARBA" id="ARBA00022839"/>
    </source>
</evidence>
<comment type="cofactor">
    <cofactor evidence="6">
        <name>a divalent metal cation</name>
        <dbReference type="ChEBI" id="CHEBI:60240"/>
    </cofactor>
</comment>
<dbReference type="InterPro" id="IPR012337">
    <property type="entry name" value="RNaseH-like_sf"/>
</dbReference>
<name>A0A1I5FTX8_9HYPH</name>
<proteinExistence type="inferred from homology"/>
<dbReference type="Gene3D" id="3.30.420.10">
    <property type="entry name" value="Ribonuclease H-like superfamily/Ribonuclease H"/>
    <property type="match status" value="1"/>
</dbReference>
<dbReference type="PANTHER" id="PTHR47649:SF1">
    <property type="entry name" value="RIBONUCLEASE D"/>
    <property type="match status" value="1"/>
</dbReference>
<dbReference type="SMART" id="SM00474">
    <property type="entry name" value="35EXOc"/>
    <property type="match status" value="1"/>
</dbReference>
<keyword evidence="1 6" id="KW-0963">Cytoplasm</keyword>
<dbReference type="InterPro" id="IPR002121">
    <property type="entry name" value="HRDC_dom"/>
</dbReference>
<dbReference type="Pfam" id="PF00570">
    <property type="entry name" value="HRDC"/>
    <property type="match status" value="1"/>
</dbReference>
<protein>
    <recommendedName>
        <fullName evidence="6">Ribonuclease D</fullName>
        <shortName evidence="6">RNase D</shortName>
        <ecNumber evidence="6">3.1.13.5</ecNumber>
    </recommendedName>
</protein>
<dbReference type="CDD" id="cd06142">
    <property type="entry name" value="RNaseD_exo"/>
    <property type="match status" value="1"/>
</dbReference>